<keyword evidence="4" id="KW-1185">Reference proteome</keyword>
<dbReference type="Pfam" id="PF13966">
    <property type="entry name" value="zf-RVT"/>
    <property type="match status" value="1"/>
</dbReference>
<protein>
    <recommendedName>
        <fullName evidence="2">Reverse transcriptase zinc-binding domain-containing protein</fullName>
    </recommendedName>
</protein>
<organism evidence="3 4">
    <name type="scientific">Carnegiea gigantea</name>
    <dbReference type="NCBI Taxonomy" id="171969"/>
    <lineage>
        <taxon>Eukaryota</taxon>
        <taxon>Viridiplantae</taxon>
        <taxon>Streptophyta</taxon>
        <taxon>Embryophyta</taxon>
        <taxon>Tracheophyta</taxon>
        <taxon>Spermatophyta</taxon>
        <taxon>Magnoliopsida</taxon>
        <taxon>eudicotyledons</taxon>
        <taxon>Gunneridae</taxon>
        <taxon>Pentapetalae</taxon>
        <taxon>Caryophyllales</taxon>
        <taxon>Cactineae</taxon>
        <taxon>Cactaceae</taxon>
        <taxon>Cactoideae</taxon>
        <taxon>Echinocereeae</taxon>
        <taxon>Carnegiea</taxon>
    </lineage>
</organism>
<reference evidence="3" key="1">
    <citation type="submission" date="2022-04" db="EMBL/GenBank/DDBJ databases">
        <title>Carnegiea gigantea Genome sequencing and assembly v2.</title>
        <authorList>
            <person name="Copetti D."/>
            <person name="Sanderson M.J."/>
            <person name="Burquez A."/>
            <person name="Wojciechowski M.F."/>
        </authorList>
    </citation>
    <scope>NUCLEOTIDE SEQUENCE</scope>
    <source>
        <strain evidence="3">SGP5-SGP5p</strain>
        <tissue evidence="3">Aerial part</tissue>
    </source>
</reference>
<dbReference type="Proteomes" id="UP001153076">
    <property type="component" value="Unassembled WGS sequence"/>
</dbReference>
<accession>A0A9Q1JRY5</accession>
<gene>
    <name evidence="3" type="ORF">Cgig2_000163</name>
</gene>
<dbReference type="OrthoDB" id="649363at2759"/>
<feature type="domain" description="Reverse transcriptase zinc-binding" evidence="2">
    <location>
        <begin position="42"/>
        <end position="128"/>
    </location>
</feature>
<proteinExistence type="predicted"/>
<feature type="compositionally biased region" description="Basic and acidic residues" evidence="1">
    <location>
        <begin position="227"/>
        <end position="238"/>
    </location>
</feature>
<evidence type="ECO:0000313" key="4">
    <source>
        <dbReference type="Proteomes" id="UP001153076"/>
    </source>
</evidence>
<dbReference type="InterPro" id="IPR026960">
    <property type="entry name" value="RVT-Znf"/>
</dbReference>
<sequence>MGWRWNKLEEVLPQTVLNRIVAIQGYPDMGVLFWEGTPSGNFSTQSAINLIRGVESPSDQGKWRTIWKVKAPQKMKVLLWLVSHDALLSNEKRVKRGLATDPNCLLCANVTENTEHILRPCSEAIGIWQYFERAGQGVHDPNIAVQEWIHRNITLVGTDGNWPIKFVTIVWWLWRWRNDKMLLELPNWEVKVTHVFREANQVADAMANIGLGLDCSFMAFREPPKEVEGSLAETREGRAFSVGDGTEDHRAPGVVKPNSTPVS</sequence>
<comment type="caution">
    <text evidence="3">The sequence shown here is derived from an EMBL/GenBank/DDBJ whole genome shotgun (WGS) entry which is preliminary data.</text>
</comment>
<dbReference type="EMBL" id="JAKOGI010000855">
    <property type="protein sequence ID" value="KAJ8429835.1"/>
    <property type="molecule type" value="Genomic_DNA"/>
</dbReference>
<dbReference type="AlphaFoldDB" id="A0A9Q1JRY5"/>
<evidence type="ECO:0000259" key="2">
    <source>
        <dbReference type="Pfam" id="PF13966"/>
    </source>
</evidence>
<evidence type="ECO:0000313" key="3">
    <source>
        <dbReference type="EMBL" id="KAJ8429835.1"/>
    </source>
</evidence>
<evidence type="ECO:0000256" key="1">
    <source>
        <dbReference type="SAM" id="MobiDB-lite"/>
    </source>
</evidence>
<feature type="region of interest" description="Disordered" evidence="1">
    <location>
        <begin position="227"/>
        <end position="263"/>
    </location>
</feature>
<name>A0A9Q1JRY5_9CARY</name>